<feature type="compositionally biased region" description="Basic and acidic residues" evidence="2">
    <location>
        <begin position="338"/>
        <end position="348"/>
    </location>
</feature>
<feature type="domain" description="YTH" evidence="3">
    <location>
        <begin position="413"/>
        <end position="550"/>
    </location>
</feature>
<feature type="compositionally biased region" description="Basic and acidic residues" evidence="2">
    <location>
        <begin position="355"/>
        <end position="365"/>
    </location>
</feature>
<protein>
    <recommendedName>
        <fullName evidence="1">YTH domain-containing family protein</fullName>
    </recommendedName>
</protein>
<feature type="region of interest" description="Disordered" evidence="2">
    <location>
        <begin position="618"/>
        <end position="666"/>
    </location>
</feature>
<dbReference type="GO" id="GO:0003729">
    <property type="term" value="F:mRNA binding"/>
    <property type="evidence" value="ECO:0007669"/>
    <property type="project" value="UniProtKB-UniRule"/>
</dbReference>
<feature type="compositionally biased region" description="Polar residues" evidence="2">
    <location>
        <begin position="375"/>
        <end position="389"/>
    </location>
</feature>
<organism evidence="4 7">
    <name type="scientific">Cannabis sativa</name>
    <name type="common">Hemp</name>
    <name type="synonym">Marijuana</name>
    <dbReference type="NCBI Taxonomy" id="3483"/>
    <lineage>
        <taxon>Eukaryota</taxon>
        <taxon>Viridiplantae</taxon>
        <taxon>Streptophyta</taxon>
        <taxon>Embryophyta</taxon>
        <taxon>Tracheophyta</taxon>
        <taxon>Spermatophyta</taxon>
        <taxon>Magnoliopsida</taxon>
        <taxon>eudicotyledons</taxon>
        <taxon>Gunneridae</taxon>
        <taxon>Pentapetalae</taxon>
        <taxon>rosids</taxon>
        <taxon>fabids</taxon>
        <taxon>Rosales</taxon>
        <taxon>Cannabaceae</taxon>
        <taxon>Cannabis</taxon>
    </lineage>
</organism>
<dbReference type="Proteomes" id="UP000525078">
    <property type="component" value="Unassembled WGS sequence"/>
</dbReference>
<evidence type="ECO:0000256" key="2">
    <source>
        <dbReference type="SAM" id="MobiDB-lite"/>
    </source>
</evidence>
<comment type="similarity">
    <text evidence="1">Belongs to the YTHDF family.</text>
</comment>
<comment type="function">
    <text evidence="1">Specifically recognizes and binds N6-methyladenosine (m6A)-containing RNAs, and regulates mRNA stability. M6A is a modification present at internal sites of mRNAs and some non-coding RNAs and plays a role in mRNA stability and processing.</text>
</comment>
<dbReference type="PANTHER" id="PTHR12357">
    <property type="entry name" value="YTH YT521-B HOMOLOGY DOMAIN-CONTAINING"/>
    <property type="match status" value="1"/>
</dbReference>
<feature type="region of interest" description="Disordered" evidence="2">
    <location>
        <begin position="330"/>
        <end position="389"/>
    </location>
</feature>
<reference evidence="6 7" key="1">
    <citation type="journal article" date="2020" name="bioRxiv">
        <title>Sequence and annotation of 42 cannabis genomes reveals extensive copy number variation in cannabinoid synthesis and pathogen resistance genes.</title>
        <authorList>
            <person name="Mckernan K.J."/>
            <person name="Helbert Y."/>
            <person name="Kane L.T."/>
            <person name="Ebling H."/>
            <person name="Zhang L."/>
            <person name="Liu B."/>
            <person name="Eaton Z."/>
            <person name="Mclaughlin S."/>
            <person name="Kingan S."/>
            <person name="Baybayan P."/>
            <person name="Concepcion G."/>
            <person name="Jordan M."/>
            <person name="Riva A."/>
            <person name="Barbazuk W."/>
            <person name="Harkins T."/>
        </authorList>
    </citation>
    <scope>NUCLEOTIDE SEQUENCE [LARGE SCALE GENOMIC DNA]</scope>
    <source>
        <strain evidence="6 7">cv. Jamaican Lion 4</strain>
        <strain evidence="4">Father</strain>
        <strain evidence="5">Mother</strain>
        <tissue evidence="4">Leaf</tissue>
    </source>
</reference>
<evidence type="ECO:0000313" key="7">
    <source>
        <dbReference type="Proteomes" id="UP000583929"/>
    </source>
</evidence>
<dbReference type="Pfam" id="PF04146">
    <property type="entry name" value="YTH"/>
    <property type="match status" value="1"/>
</dbReference>
<feature type="compositionally biased region" description="Polar residues" evidence="2">
    <location>
        <begin position="284"/>
        <end position="296"/>
    </location>
</feature>
<keyword evidence="1" id="KW-0694">RNA-binding</keyword>
<dbReference type="Gene3D" id="3.10.590.10">
    <property type="entry name" value="ph1033 like domains"/>
    <property type="match status" value="1"/>
</dbReference>
<evidence type="ECO:0000313" key="4">
    <source>
        <dbReference type="EMBL" id="KAF4353906.1"/>
    </source>
</evidence>
<dbReference type="GO" id="GO:1990247">
    <property type="term" value="F:N6-methyladenosine-containing RNA reader activity"/>
    <property type="evidence" value="ECO:0007669"/>
    <property type="project" value="UniProtKB-UniRule"/>
</dbReference>
<keyword evidence="7" id="KW-1185">Reference proteome</keyword>
<dbReference type="InterPro" id="IPR045168">
    <property type="entry name" value="YTH_prot"/>
</dbReference>
<feature type="region of interest" description="Disordered" evidence="2">
    <location>
        <begin position="1"/>
        <end position="22"/>
    </location>
</feature>
<evidence type="ECO:0000256" key="1">
    <source>
        <dbReference type="RuleBase" id="RU369095"/>
    </source>
</evidence>
<sequence length="666" mass="73006">MPSKMVTSHILESDMDKARHDRDRVVCSSSGERPEKPDVLTEQVVAGANLCGTLFQFDLSMFFPLPPRDERIVSANASPDPLIIGHSSNVTGQRGSLDAGGRDYGTSHHYKAYTPNEQNISYAGSSGYGSNTGSWNAYSQNVYTDGLHVLSPVVYNDNSSLVFHSGYGFNPEIAYGQYSPVATPMPLMVDGQLFSPQQLPFSPSYFHQTAPNLPHITSGLQVSPTELMTPESSTIDNMFFGPGSGYLVNFGSLGGGNLSGNIHNSPVTSPTVYPQPMGILGSYENNFGQLSPQQRPTHGYGLAPGSHYHHGSSYQSSGYGGASFPYSVPNGLNQLPVDKGRRRERDQDSSSVSIDSRDIFNDRNRGPRASKQKGKSATEQGSSSGATKNNLSASGILLDSYNRLDFVTDYENAKFFIIKSFSEDNVHKSIKYNVWASTPHGNKKLDVAYHEAKEKNSRCPVFLFFSVNASGQFCGVAEMVGPVDFDKDADYWQQDRWSGQFPVQWHIVKDVPNIRFRHILLENNDNKPVTHSRDSQEVGFIQGIEMLKIFKDHDARTSILDDFYFYDDREKLSRDRKARHQACSTSDGTDSLTDSVVHDVSTTFSQALNLKESSNQALASEVGGASTRKDVSESLSQGLGKEESDKEVVGSSSGGNESIDKEATVK</sequence>
<proteinExistence type="inferred from homology"/>
<evidence type="ECO:0000259" key="3">
    <source>
        <dbReference type="PROSITE" id="PS50882"/>
    </source>
</evidence>
<comment type="caution">
    <text evidence="4">The sequence shown here is derived from an EMBL/GenBank/DDBJ whole genome shotgun (WGS) entry which is preliminary data.</text>
</comment>
<dbReference type="EMBL" id="JAATIP010000158">
    <property type="protein sequence ID" value="KAF4365598.1"/>
    <property type="molecule type" value="Genomic_DNA"/>
</dbReference>
<gene>
    <name evidence="5" type="ORF">F8388_007431</name>
    <name evidence="4" type="ORF">G4B88_009384</name>
</gene>
<evidence type="ECO:0000313" key="5">
    <source>
        <dbReference type="EMBL" id="KAF4365598.1"/>
    </source>
</evidence>
<dbReference type="InterPro" id="IPR007275">
    <property type="entry name" value="YTH_domain"/>
</dbReference>
<feature type="compositionally biased region" description="Basic and acidic residues" evidence="2">
    <location>
        <begin position="11"/>
        <end position="22"/>
    </location>
</feature>
<name>A0A7J6E6D6_CANSA</name>
<dbReference type="Proteomes" id="UP000583929">
    <property type="component" value="Unassembled WGS sequence"/>
</dbReference>
<dbReference type="PANTHER" id="PTHR12357:SF77">
    <property type="entry name" value="YTH DOMAIN-CONTAINING FAMILY PROTEIN"/>
    <property type="match status" value="1"/>
</dbReference>
<dbReference type="CDD" id="cd21134">
    <property type="entry name" value="YTH"/>
    <property type="match status" value="1"/>
</dbReference>
<accession>A0A7J6E6D6</accession>
<dbReference type="PROSITE" id="PS50882">
    <property type="entry name" value="YTH"/>
    <property type="match status" value="1"/>
</dbReference>
<dbReference type="EMBL" id="JAATIQ010000492">
    <property type="protein sequence ID" value="KAF4353906.1"/>
    <property type="molecule type" value="Genomic_DNA"/>
</dbReference>
<dbReference type="GO" id="GO:0005737">
    <property type="term" value="C:cytoplasm"/>
    <property type="evidence" value="ECO:0007669"/>
    <property type="project" value="TreeGrafter"/>
</dbReference>
<dbReference type="AlphaFoldDB" id="A0A7J6E6D6"/>
<feature type="region of interest" description="Disordered" evidence="2">
    <location>
        <begin position="284"/>
        <end position="314"/>
    </location>
</feature>
<evidence type="ECO:0000313" key="6">
    <source>
        <dbReference type="Proteomes" id="UP000525078"/>
    </source>
</evidence>
<dbReference type="GO" id="GO:0061157">
    <property type="term" value="P:mRNA destabilization"/>
    <property type="evidence" value="ECO:0007669"/>
    <property type="project" value="TreeGrafter"/>
</dbReference>